<dbReference type="InterPro" id="IPR026960">
    <property type="entry name" value="RVT-Znf"/>
</dbReference>
<name>A0A8X7W1V9_BRACI</name>
<dbReference type="AlphaFoldDB" id="A0A8X7W1V9"/>
<comment type="caution">
    <text evidence="2">The sequence shown here is derived from an EMBL/GenBank/DDBJ whole genome shotgun (WGS) entry which is preliminary data.</text>
</comment>
<keyword evidence="3" id="KW-1185">Reference proteome</keyword>
<reference evidence="2 3" key="1">
    <citation type="submission" date="2020-02" db="EMBL/GenBank/DDBJ databases">
        <authorList>
            <person name="Ma Q."/>
            <person name="Huang Y."/>
            <person name="Song X."/>
            <person name="Pei D."/>
        </authorList>
    </citation>
    <scope>NUCLEOTIDE SEQUENCE [LARGE SCALE GENOMIC DNA]</scope>
    <source>
        <strain evidence="2">Sxm20200214</strain>
        <tissue evidence="2">Leaf</tissue>
    </source>
</reference>
<dbReference type="OrthoDB" id="1110028at2759"/>
<gene>
    <name evidence="2" type="ORF">Bca52824_015352</name>
</gene>
<sequence length="167" mass="20136">MLWHTWESIRNRADHKPWTENVWFKGCIPSHAFMMWMTHLDRLPTRSRTASWGTQSIDICCVCNIFQVWFLLTKRLGYSPFLFHTWTAFMEWLSLRDSVCPPTLRLLVGQATIYTLWLERNNRLHNSIFSTAPATFKRIDRLVRNAILARRNRKKFRNLMLQWLTYD</sequence>
<evidence type="ECO:0000259" key="1">
    <source>
        <dbReference type="Pfam" id="PF13966"/>
    </source>
</evidence>
<feature type="domain" description="Reverse transcriptase zinc-binding" evidence="1">
    <location>
        <begin position="4"/>
        <end position="64"/>
    </location>
</feature>
<protein>
    <recommendedName>
        <fullName evidence="1">Reverse transcriptase zinc-binding domain-containing protein</fullName>
    </recommendedName>
</protein>
<organism evidence="2 3">
    <name type="scientific">Brassica carinata</name>
    <name type="common">Ethiopian mustard</name>
    <name type="synonym">Abyssinian cabbage</name>
    <dbReference type="NCBI Taxonomy" id="52824"/>
    <lineage>
        <taxon>Eukaryota</taxon>
        <taxon>Viridiplantae</taxon>
        <taxon>Streptophyta</taxon>
        <taxon>Embryophyta</taxon>
        <taxon>Tracheophyta</taxon>
        <taxon>Spermatophyta</taxon>
        <taxon>Magnoliopsida</taxon>
        <taxon>eudicotyledons</taxon>
        <taxon>Gunneridae</taxon>
        <taxon>Pentapetalae</taxon>
        <taxon>rosids</taxon>
        <taxon>malvids</taxon>
        <taxon>Brassicales</taxon>
        <taxon>Brassicaceae</taxon>
        <taxon>Brassiceae</taxon>
        <taxon>Brassica</taxon>
    </lineage>
</organism>
<evidence type="ECO:0000313" key="3">
    <source>
        <dbReference type="Proteomes" id="UP000886595"/>
    </source>
</evidence>
<evidence type="ECO:0000313" key="2">
    <source>
        <dbReference type="EMBL" id="KAG2322139.1"/>
    </source>
</evidence>
<proteinExistence type="predicted"/>
<dbReference type="EMBL" id="JAAMPC010000003">
    <property type="protein sequence ID" value="KAG2322139.1"/>
    <property type="molecule type" value="Genomic_DNA"/>
</dbReference>
<accession>A0A8X7W1V9</accession>
<dbReference type="Proteomes" id="UP000886595">
    <property type="component" value="Unassembled WGS sequence"/>
</dbReference>
<dbReference type="Pfam" id="PF13966">
    <property type="entry name" value="zf-RVT"/>
    <property type="match status" value="1"/>
</dbReference>